<feature type="compositionally biased region" description="Low complexity" evidence="2">
    <location>
        <begin position="156"/>
        <end position="167"/>
    </location>
</feature>
<evidence type="ECO:0000256" key="2">
    <source>
        <dbReference type="SAM" id="MobiDB-lite"/>
    </source>
</evidence>
<dbReference type="AlphaFoldDB" id="A0AAW1C676"/>
<keyword evidence="5" id="KW-1185">Reference proteome</keyword>
<dbReference type="PROSITE" id="PS50158">
    <property type="entry name" value="ZF_CCHC"/>
    <property type="match status" value="1"/>
</dbReference>
<evidence type="ECO:0000256" key="1">
    <source>
        <dbReference type="PROSITE-ProRule" id="PRU00047"/>
    </source>
</evidence>
<protein>
    <submittedName>
        <fullName evidence="4">Retrotransposon-derived protein PEG10</fullName>
    </submittedName>
</protein>
<comment type="caution">
    <text evidence="4">The sequence shown here is derived from an EMBL/GenBank/DDBJ whole genome shotgun (WGS) entry which is preliminary data.</text>
</comment>
<evidence type="ECO:0000259" key="3">
    <source>
        <dbReference type="PROSITE" id="PS50158"/>
    </source>
</evidence>
<dbReference type="GO" id="GO:0008270">
    <property type="term" value="F:zinc ion binding"/>
    <property type="evidence" value="ECO:0007669"/>
    <property type="project" value="UniProtKB-KW"/>
</dbReference>
<feature type="region of interest" description="Disordered" evidence="2">
    <location>
        <begin position="154"/>
        <end position="173"/>
    </location>
</feature>
<dbReference type="Proteomes" id="UP001474421">
    <property type="component" value="Unassembled WGS sequence"/>
</dbReference>
<organism evidence="4 5">
    <name type="scientific">Crotalus adamanteus</name>
    <name type="common">Eastern diamondback rattlesnake</name>
    <dbReference type="NCBI Taxonomy" id="8729"/>
    <lineage>
        <taxon>Eukaryota</taxon>
        <taxon>Metazoa</taxon>
        <taxon>Chordata</taxon>
        <taxon>Craniata</taxon>
        <taxon>Vertebrata</taxon>
        <taxon>Euteleostomi</taxon>
        <taxon>Lepidosauria</taxon>
        <taxon>Squamata</taxon>
        <taxon>Bifurcata</taxon>
        <taxon>Unidentata</taxon>
        <taxon>Episquamata</taxon>
        <taxon>Toxicofera</taxon>
        <taxon>Serpentes</taxon>
        <taxon>Colubroidea</taxon>
        <taxon>Viperidae</taxon>
        <taxon>Crotalinae</taxon>
        <taxon>Crotalus</taxon>
    </lineage>
</organism>
<dbReference type="InterPro" id="IPR001878">
    <property type="entry name" value="Znf_CCHC"/>
</dbReference>
<keyword evidence="1" id="KW-0862">Zinc</keyword>
<keyword evidence="1" id="KW-0863">Zinc-finger</keyword>
<name>A0AAW1C676_CROAD</name>
<dbReference type="Gene3D" id="4.10.60.10">
    <property type="entry name" value="Zinc finger, CCHC-type"/>
    <property type="match status" value="1"/>
</dbReference>
<gene>
    <name evidence="4" type="ORF">NXF25_001043</name>
</gene>
<sequence length="237" mass="26056">MIWNPPPISLTFAGDPDRLAVFLSHVLKHLDRYTTLYSSNWAMVVAVTASLQGEAADLYSDQARELADVGLFLDALKMRFEDPTRLQRVEAQLVGLQQRGRPVQEYIREFQKDQPVGGTTQAVPGTVRPRPIFRCFRCNRPGHRAAECGIPKPIDTPTAIGTPGATPKRPAEKSRVAYQLGQSPIQQPPDDASPVLQEYGEEGSVEDPMVSEPIVPFTIPITLTSPVTGESRIVNPS</sequence>
<keyword evidence="1" id="KW-0479">Metal-binding</keyword>
<dbReference type="GO" id="GO:0003676">
    <property type="term" value="F:nucleic acid binding"/>
    <property type="evidence" value="ECO:0007669"/>
    <property type="project" value="InterPro"/>
</dbReference>
<reference evidence="4 5" key="1">
    <citation type="journal article" date="2024" name="Proc. Natl. Acad. Sci. U.S.A.">
        <title>The genetic regulatory architecture and epigenomic basis for age-related changes in rattlesnake venom.</title>
        <authorList>
            <person name="Hogan M.P."/>
            <person name="Holding M.L."/>
            <person name="Nystrom G.S."/>
            <person name="Colston T.J."/>
            <person name="Bartlett D.A."/>
            <person name="Mason A.J."/>
            <person name="Ellsworth S.A."/>
            <person name="Rautsaw R.M."/>
            <person name="Lawrence K.C."/>
            <person name="Strickland J.L."/>
            <person name="He B."/>
            <person name="Fraser P."/>
            <person name="Margres M.J."/>
            <person name="Gilbert D.M."/>
            <person name="Gibbs H.L."/>
            <person name="Parkinson C.L."/>
            <person name="Rokyta D.R."/>
        </authorList>
    </citation>
    <scope>NUCLEOTIDE SEQUENCE [LARGE SCALE GENOMIC DNA]</scope>
    <source>
        <strain evidence="4">DRR0105</strain>
    </source>
</reference>
<dbReference type="EMBL" id="JAOTOJ010000001">
    <property type="protein sequence ID" value="KAK9409868.1"/>
    <property type="molecule type" value="Genomic_DNA"/>
</dbReference>
<feature type="domain" description="CCHC-type" evidence="3">
    <location>
        <begin position="134"/>
        <end position="148"/>
    </location>
</feature>
<evidence type="ECO:0000313" key="4">
    <source>
        <dbReference type="EMBL" id="KAK9409868.1"/>
    </source>
</evidence>
<dbReference type="Pfam" id="PF00098">
    <property type="entry name" value="zf-CCHC"/>
    <property type="match status" value="1"/>
</dbReference>
<proteinExistence type="predicted"/>
<evidence type="ECO:0000313" key="5">
    <source>
        <dbReference type="Proteomes" id="UP001474421"/>
    </source>
</evidence>
<accession>A0AAW1C676</accession>